<accession>A0ACD5HLH5</accession>
<keyword evidence="2" id="KW-1185">Reference proteome</keyword>
<reference evidence="1 2" key="1">
    <citation type="journal article" date="2019" name="Int. J. Syst. Evol. Microbiol.">
        <title>Acidithiobacillus sulfuriphilus sp. nov.: an extremely acidophilic sulfur-oxidizing chemolithotroph isolated from a neutral pH environment.</title>
        <authorList>
            <person name="Falagan C."/>
            <person name="Moya-Beltran A."/>
            <person name="Castro M."/>
            <person name="Quatrini R."/>
            <person name="Johnson D.B."/>
        </authorList>
    </citation>
    <scope>NUCLEOTIDE SEQUENCE [LARGE SCALE GENOMIC DNA]</scope>
    <source>
        <strain evidence="1 2">CJ-2</strain>
    </source>
</reference>
<dbReference type="Proteomes" id="UP000271650">
    <property type="component" value="Chromosome"/>
</dbReference>
<gene>
    <name evidence="1" type="ORF">EC580_009965</name>
</gene>
<name>A0ACD5HLH5_9PROT</name>
<evidence type="ECO:0000313" key="2">
    <source>
        <dbReference type="Proteomes" id="UP000271650"/>
    </source>
</evidence>
<sequence length="201" mass="22324">MQPPDMGRKRHPDAAPCGSATADDGTGKEAFLRAVAGVKPLPAAAPPPRPAPPPPIPVQSHLDDAAVLDELMHPLGDDLLLENGEEWIYLQDGMPRALLRDLRRGRFRIQENLDLHGCTVDEARQAIGEFLLEARRWRWRCVRIIHGKGLGSPGRVPILKRLVGQWLIRRKEVLAFAQARPQEGGGGAVIVLLQWPRRHFP</sequence>
<protein>
    <submittedName>
        <fullName evidence="1">Smr/MutS family protein</fullName>
    </submittedName>
</protein>
<dbReference type="EMBL" id="CP127527">
    <property type="protein sequence ID" value="XRI76279.1"/>
    <property type="molecule type" value="Genomic_DNA"/>
</dbReference>
<organism evidence="1 2">
    <name type="scientific">Acidithiobacillus sulfuriphilus</name>
    <dbReference type="NCBI Taxonomy" id="1867749"/>
    <lineage>
        <taxon>Bacteria</taxon>
        <taxon>Pseudomonadati</taxon>
        <taxon>Pseudomonadota</taxon>
        <taxon>Acidithiobacillia</taxon>
        <taxon>Acidithiobacillales</taxon>
        <taxon>Acidithiobacillaceae</taxon>
        <taxon>Acidithiobacillus</taxon>
    </lineage>
</organism>
<proteinExistence type="predicted"/>
<evidence type="ECO:0000313" key="1">
    <source>
        <dbReference type="EMBL" id="XRI76279.1"/>
    </source>
</evidence>